<protein>
    <submittedName>
        <fullName evidence="8">RNA polymerase sigma-70 factor, ECF subfamily</fullName>
    </submittedName>
</protein>
<organism evidence="8 9">
    <name type="scientific">Thermophagus xiamenensis</name>
    <dbReference type="NCBI Taxonomy" id="385682"/>
    <lineage>
        <taxon>Bacteria</taxon>
        <taxon>Pseudomonadati</taxon>
        <taxon>Bacteroidota</taxon>
        <taxon>Bacteroidia</taxon>
        <taxon>Marinilabiliales</taxon>
        <taxon>Marinilabiliaceae</taxon>
        <taxon>Thermophagus</taxon>
    </lineage>
</organism>
<dbReference type="AlphaFoldDB" id="A0A1I2CZV1"/>
<evidence type="ECO:0000313" key="8">
    <source>
        <dbReference type="EMBL" id="SFE73789.1"/>
    </source>
</evidence>
<dbReference type="GO" id="GO:0016987">
    <property type="term" value="F:sigma factor activity"/>
    <property type="evidence" value="ECO:0007669"/>
    <property type="project" value="UniProtKB-KW"/>
</dbReference>
<dbReference type="InterPro" id="IPR039425">
    <property type="entry name" value="RNA_pol_sigma-70-like"/>
</dbReference>
<dbReference type="SUPFAM" id="SSF88946">
    <property type="entry name" value="Sigma2 domain of RNA polymerase sigma factors"/>
    <property type="match status" value="1"/>
</dbReference>
<evidence type="ECO:0000259" key="6">
    <source>
        <dbReference type="Pfam" id="PF04542"/>
    </source>
</evidence>
<dbReference type="InterPro" id="IPR036388">
    <property type="entry name" value="WH-like_DNA-bd_sf"/>
</dbReference>
<evidence type="ECO:0000313" key="9">
    <source>
        <dbReference type="Proteomes" id="UP000181976"/>
    </source>
</evidence>
<sequence length="174" mass="20674">MESASHSCQSYKSMTVEEYNDCVKKFADNVFRFVLKNVQDEEKAADIVQDTYEKMWKHHKSVHPEKGKSYLFSTAYHTLIDYVRREKHAVRIEDADLKNYAHNRQYSDLQEILHKAIKQLPDDQKMVLMLRDYEGYSYQEIGEITGLSESQVKVYIYRARVFLRKYIGKMEVVI</sequence>
<dbReference type="NCBIfam" id="TIGR02937">
    <property type="entry name" value="sigma70-ECF"/>
    <property type="match status" value="1"/>
</dbReference>
<dbReference type="Pfam" id="PF08281">
    <property type="entry name" value="Sigma70_r4_2"/>
    <property type="match status" value="1"/>
</dbReference>
<keyword evidence="5" id="KW-0804">Transcription</keyword>
<reference evidence="8 9" key="1">
    <citation type="submission" date="2016-10" db="EMBL/GenBank/DDBJ databases">
        <authorList>
            <person name="de Groot N.N."/>
        </authorList>
    </citation>
    <scope>NUCLEOTIDE SEQUENCE [LARGE SCALE GENOMIC DNA]</scope>
    <source>
        <strain evidence="8 9">DSM 19012</strain>
    </source>
</reference>
<evidence type="ECO:0000256" key="2">
    <source>
        <dbReference type="ARBA" id="ARBA00023015"/>
    </source>
</evidence>
<evidence type="ECO:0000259" key="7">
    <source>
        <dbReference type="Pfam" id="PF08281"/>
    </source>
</evidence>
<dbReference type="InterPro" id="IPR013325">
    <property type="entry name" value="RNA_pol_sigma_r2"/>
</dbReference>
<evidence type="ECO:0000256" key="1">
    <source>
        <dbReference type="ARBA" id="ARBA00010641"/>
    </source>
</evidence>
<dbReference type="PANTHER" id="PTHR43133">
    <property type="entry name" value="RNA POLYMERASE ECF-TYPE SIGMA FACTO"/>
    <property type="match status" value="1"/>
</dbReference>
<comment type="similarity">
    <text evidence="1">Belongs to the sigma-70 factor family. ECF subfamily.</text>
</comment>
<dbReference type="GO" id="GO:0003677">
    <property type="term" value="F:DNA binding"/>
    <property type="evidence" value="ECO:0007669"/>
    <property type="project" value="UniProtKB-KW"/>
</dbReference>
<dbReference type="CDD" id="cd06171">
    <property type="entry name" value="Sigma70_r4"/>
    <property type="match status" value="1"/>
</dbReference>
<evidence type="ECO:0000256" key="3">
    <source>
        <dbReference type="ARBA" id="ARBA00023082"/>
    </source>
</evidence>
<dbReference type="eggNOG" id="COG1595">
    <property type="taxonomic scope" value="Bacteria"/>
</dbReference>
<keyword evidence="2" id="KW-0805">Transcription regulation</keyword>
<dbReference type="PANTHER" id="PTHR43133:SF8">
    <property type="entry name" value="RNA POLYMERASE SIGMA FACTOR HI_1459-RELATED"/>
    <property type="match status" value="1"/>
</dbReference>
<name>A0A1I2CZV1_9BACT</name>
<dbReference type="InterPro" id="IPR007627">
    <property type="entry name" value="RNA_pol_sigma70_r2"/>
</dbReference>
<dbReference type="SUPFAM" id="SSF88659">
    <property type="entry name" value="Sigma3 and sigma4 domains of RNA polymerase sigma factors"/>
    <property type="match status" value="1"/>
</dbReference>
<evidence type="ECO:0000256" key="5">
    <source>
        <dbReference type="ARBA" id="ARBA00023163"/>
    </source>
</evidence>
<dbReference type="InterPro" id="IPR013324">
    <property type="entry name" value="RNA_pol_sigma_r3/r4-like"/>
</dbReference>
<dbReference type="Pfam" id="PF04542">
    <property type="entry name" value="Sigma70_r2"/>
    <property type="match status" value="1"/>
</dbReference>
<proteinExistence type="inferred from homology"/>
<dbReference type="STRING" id="385682.SAMN05444380_11764"/>
<feature type="domain" description="RNA polymerase sigma factor 70 region 4 type 2" evidence="7">
    <location>
        <begin position="111"/>
        <end position="163"/>
    </location>
</feature>
<dbReference type="GO" id="GO:0006352">
    <property type="term" value="P:DNA-templated transcription initiation"/>
    <property type="evidence" value="ECO:0007669"/>
    <property type="project" value="InterPro"/>
</dbReference>
<gene>
    <name evidence="8" type="ORF">SAMN05444380_11764</name>
</gene>
<keyword evidence="9" id="KW-1185">Reference proteome</keyword>
<keyword evidence="3" id="KW-0731">Sigma factor</keyword>
<dbReference type="InterPro" id="IPR013249">
    <property type="entry name" value="RNA_pol_sigma70_r4_t2"/>
</dbReference>
<keyword evidence="4" id="KW-0238">DNA-binding</keyword>
<dbReference type="Proteomes" id="UP000181976">
    <property type="component" value="Unassembled WGS sequence"/>
</dbReference>
<dbReference type="Gene3D" id="1.10.10.10">
    <property type="entry name" value="Winged helix-like DNA-binding domain superfamily/Winged helix DNA-binding domain"/>
    <property type="match status" value="1"/>
</dbReference>
<dbReference type="InterPro" id="IPR014284">
    <property type="entry name" value="RNA_pol_sigma-70_dom"/>
</dbReference>
<accession>A0A1I2CZV1</accession>
<dbReference type="Gene3D" id="1.10.1740.10">
    <property type="match status" value="1"/>
</dbReference>
<dbReference type="InParanoid" id="A0A1I2CZV1"/>
<dbReference type="EMBL" id="FONA01000017">
    <property type="protein sequence ID" value="SFE73789.1"/>
    <property type="molecule type" value="Genomic_DNA"/>
</dbReference>
<evidence type="ECO:0000256" key="4">
    <source>
        <dbReference type="ARBA" id="ARBA00023125"/>
    </source>
</evidence>
<feature type="domain" description="RNA polymerase sigma-70 region 2" evidence="6">
    <location>
        <begin position="23"/>
        <end position="87"/>
    </location>
</feature>